<evidence type="ECO:0000256" key="5">
    <source>
        <dbReference type="ARBA" id="ARBA00023015"/>
    </source>
</evidence>
<dbReference type="InterPro" id="IPR008967">
    <property type="entry name" value="p53-like_TF_DNA-bd_sf"/>
</dbReference>
<gene>
    <name evidence="11" type="ORF">GSOID_T00017918001</name>
</gene>
<evidence type="ECO:0000256" key="7">
    <source>
        <dbReference type="ARBA" id="ARBA00023163"/>
    </source>
</evidence>
<dbReference type="InterPro" id="IPR032397">
    <property type="entry name" value="RHD_dimer"/>
</dbReference>
<dbReference type="InterPro" id="IPR008366">
    <property type="entry name" value="NFAT"/>
</dbReference>
<keyword evidence="3" id="KW-0963">Cytoplasm</keyword>
<proteinExistence type="predicted"/>
<dbReference type="GO" id="GO:0005737">
    <property type="term" value="C:cytoplasm"/>
    <property type="evidence" value="ECO:0007669"/>
    <property type="project" value="UniProtKB-SubCell"/>
</dbReference>
<dbReference type="PROSITE" id="PS50254">
    <property type="entry name" value="REL_2"/>
    <property type="match status" value="1"/>
</dbReference>
<feature type="domain" description="RHD" evidence="10">
    <location>
        <begin position="172"/>
        <end position="324"/>
    </location>
</feature>
<dbReference type="Gene3D" id="2.60.40.10">
    <property type="entry name" value="Immunoglobulins"/>
    <property type="match status" value="1"/>
</dbReference>
<dbReference type="InterPro" id="IPR002909">
    <property type="entry name" value="IPT_dom"/>
</dbReference>
<sequence>MDYSGIGKQHPHSHSQSPHVEFNAPAIPSHRAMPPNSTYNSAYEYDYRNRYNADTLLTAQAPHHCYFSSPDASPMGSRNSSFSDLENLAAYEQHMFMVSPNLQMTHGHSDSEMVGHDFDAKRRKIPNRARSGSCIDAFQYNKQSEMNATWIRNYPCEVDGAKVEITKQPVNHRAQYIGEGSRGPVRSTKGHPQLRISGVLGNVVIRTYLCIEDEPVQYHPFYRVCKVLNKLNVGSQSIQHERTLDNAVFIEQTHKCSTKSEFVDINSVGILKLKNSTVESAFGASFFTQSTKVRMAFMVYLPDRSLNNIIQILSDPICCNQISSDPVIMKASINSAPATGNVELWLIGKHFRHLKVYFQHLSPEGKIIWKTEATVNKSFLAANHLICMVPEYCNTSIRDPVKIQVYVQTQYKEQFRTSSTVDFTYTPTSQNTFSSQARVSDPSPSHRNEHHMRLKDIGKNDSFDRMINALKYSVDQMTNSDNK</sequence>
<name>E4XQG5_OIKDI</name>
<dbReference type="AlphaFoldDB" id="E4XQG5"/>
<dbReference type="InterPro" id="IPR013783">
    <property type="entry name" value="Ig-like_fold"/>
</dbReference>
<dbReference type="Pfam" id="PF16179">
    <property type="entry name" value="RHD_dimer"/>
    <property type="match status" value="1"/>
</dbReference>
<evidence type="ECO:0000256" key="3">
    <source>
        <dbReference type="ARBA" id="ARBA00022490"/>
    </source>
</evidence>
<dbReference type="OrthoDB" id="5346094at2759"/>
<keyword evidence="7" id="KW-0804">Transcription</keyword>
<dbReference type="InterPro" id="IPR011539">
    <property type="entry name" value="RHD_DNA_bind_dom"/>
</dbReference>
<keyword evidence="6" id="KW-0238">DNA-binding</keyword>
<dbReference type="GO" id="GO:0005634">
    <property type="term" value="C:nucleus"/>
    <property type="evidence" value="ECO:0007669"/>
    <property type="project" value="UniProtKB-SubCell"/>
</dbReference>
<evidence type="ECO:0000256" key="6">
    <source>
        <dbReference type="ARBA" id="ARBA00023125"/>
    </source>
</evidence>
<evidence type="ECO:0000256" key="1">
    <source>
        <dbReference type="ARBA" id="ARBA00004123"/>
    </source>
</evidence>
<feature type="region of interest" description="Disordered" evidence="9">
    <location>
        <begin position="1"/>
        <end position="35"/>
    </location>
</feature>
<dbReference type="SUPFAM" id="SSF49417">
    <property type="entry name" value="p53-like transcription factors"/>
    <property type="match status" value="1"/>
</dbReference>
<dbReference type="GO" id="GO:0005667">
    <property type="term" value="C:transcription regulator complex"/>
    <property type="evidence" value="ECO:0007669"/>
    <property type="project" value="TreeGrafter"/>
</dbReference>
<dbReference type="PANTHER" id="PTHR12533">
    <property type="entry name" value="NFAT"/>
    <property type="match status" value="1"/>
</dbReference>
<evidence type="ECO:0000259" key="10">
    <source>
        <dbReference type="PROSITE" id="PS50254"/>
    </source>
</evidence>
<dbReference type="SMART" id="SM00429">
    <property type="entry name" value="IPT"/>
    <property type="match status" value="1"/>
</dbReference>
<dbReference type="PANTHER" id="PTHR12533:SF7">
    <property type="entry name" value="NFAT NUCLEAR FACTOR, ISOFORM B"/>
    <property type="match status" value="1"/>
</dbReference>
<keyword evidence="5" id="KW-0805">Transcription regulation</keyword>
<dbReference type="Gene3D" id="2.60.40.340">
    <property type="entry name" value="Rel homology domain (RHD), DNA-binding domain"/>
    <property type="match status" value="1"/>
</dbReference>
<evidence type="ECO:0000256" key="2">
    <source>
        <dbReference type="ARBA" id="ARBA00004496"/>
    </source>
</evidence>
<dbReference type="GO" id="GO:0000978">
    <property type="term" value="F:RNA polymerase II cis-regulatory region sequence-specific DNA binding"/>
    <property type="evidence" value="ECO:0007669"/>
    <property type="project" value="TreeGrafter"/>
</dbReference>
<evidence type="ECO:0000313" key="11">
    <source>
        <dbReference type="EMBL" id="CBY12051.1"/>
    </source>
</evidence>
<dbReference type="Proteomes" id="UP000001307">
    <property type="component" value="Unassembled WGS sequence"/>
</dbReference>
<dbReference type="Pfam" id="PF00554">
    <property type="entry name" value="RHD_DNA_bind"/>
    <property type="match status" value="1"/>
</dbReference>
<evidence type="ECO:0000313" key="12">
    <source>
        <dbReference type="Proteomes" id="UP000001307"/>
    </source>
</evidence>
<dbReference type="EMBL" id="FN653105">
    <property type="protein sequence ID" value="CBY12051.1"/>
    <property type="molecule type" value="Genomic_DNA"/>
</dbReference>
<evidence type="ECO:0000256" key="9">
    <source>
        <dbReference type="SAM" id="MobiDB-lite"/>
    </source>
</evidence>
<evidence type="ECO:0000256" key="8">
    <source>
        <dbReference type="ARBA" id="ARBA00023242"/>
    </source>
</evidence>
<comment type="subcellular location">
    <subcellularLocation>
        <location evidence="2">Cytoplasm</location>
    </subcellularLocation>
    <subcellularLocation>
        <location evidence="1">Nucleus</location>
    </subcellularLocation>
</comment>
<accession>E4XQG5</accession>
<dbReference type="InterPro" id="IPR014756">
    <property type="entry name" value="Ig_E-set"/>
</dbReference>
<keyword evidence="12" id="KW-1185">Reference proteome</keyword>
<keyword evidence="8" id="KW-0539">Nucleus</keyword>
<dbReference type="InParanoid" id="E4XQG5"/>
<reference evidence="11" key="1">
    <citation type="journal article" date="2010" name="Science">
        <title>Plasticity of animal genome architecture unmasked by rapid evolution of a pelagic tunicate.</title>
        <authorList>
            <person name="Denoeud F."/>
            <person name="Henriet S."/>
            <person name="Mungpakdee S."/>
            <person name="Aury J.M."/>
            <person name="Da Silva C."/>
            <person name="Brinkmann H."/>
            <person name="Mikhaleva J."/>
            <person name="Olsen L.C."/>
            <person name="Jubin C."/>
            <person name="Canestro C."/>
            <person name="Bouquet J.M."/>
            <person name="Danks G."/>
            <person name="Poulain J."/>
            <person name="Campsteijn C."/>
            <person name="Adamski M."/>
            <person name="Cross I."/>
            <person name="Yadetie F."/>
            <person name="Muffato M."/>
            <person name="Louis A."/>
            <person name="Butcher S."/>
            <person name="Tsagkogeorga G."/>
            <person name="Konrad A."/>
            <person name="Singh S."/>
            <person name="Jensen M.F."/>
            <person name="Cong E.H."/>
            <person name="Eikeseth-Otteraa H."/>
            <person name="Noel B."/>
            <person name="Anthouard V."/>
            <person name="Porcel B.M."/>
            <person name="Kachouri-Lafond R."/>
            <person name="Nishino A."/>
            <person name="Ugolini M."/>
            <person name="Chourrout P."/>
            <person name="Nishida H."/>
            <person name="Aasland R."/>
            <person name="Huzurbazar S."/>
            <person name="Westhof E."/>
            <person name="Delsuc F."/>
            <person name="Lehrach H."/>
            <person name="Reinhardt R."/>
            <person name="Weissenbach J."/>
            <person name="Roy S.W."/>
            <person name="Artiguenave F."/>
            <person name="Postlethwait J.H."/>
            <person name="Manak J.R."/>
            <person name="Thompson E.M."/>
            <person name="Jaillon O."/>
            <person name="Du Pasquier L."/>
            <person name="Boudinot P."/>
            <person name="Liberles D.A."/>
            <person name="Volff J.N."/>
            <person name="Philippe H."/>
            <person name="Lenhard B."/>
            <person name="Roest Crollius H."/>
            <person name="Wincker P."/>
            <person name="Chourrout D."/>
        </authorList>
    </citation>
    <scope>NUCLEOTIDE SEQUENCE [LARGE SCALE GENOMIC DNA]</scope>
</reference>
<keyword evidence="4" id="KW-0597">Phosphoprotein</keyword>
<dbReference type="SUPFAM" id="SSF81296">
    <property type="entry name" value="E set domains"/>
    <property type="match status" value="1"/>
</dbReference>
<dbReference type="GO" id="GO:0000981">
    <property type="term" value="F:DNA-binding transcription factor activity, RNA polymerase II-specific"/>
    <property type="evidence" value="ECO:0007669"/>
    <property type="project" value="TreeGrafter"/>
</dbReference>
<protein>
    <recommendedName>
        <fullName evidence="10">RHD domain-containing protein</fullName>
    </recommendedName>
</protein>
<evidence type="ECO:0000256" key="4">
    <source>
        <dbReference type="ARBA" id="ARBA00022553"/>
    </source>
</evidence>
<organism evidence="11">
    <name type="scientific">Oikopleura dioica</name>
    <name type="common">Tunicate</name>
    <dbReference type="NCBI Taxonomy" id="34765"/>
    <lineage>
        <taxon>Eukaryota</taxon>
        <taxon>Metazoa</taxon>
        <taxon>Chordata</taxon>
        <taxon>Tunicata</taxon>
        <taxon>Appendicularia</taxon>
        <taxon>Copelata</taxon>
        <taxon>Oikopleuridae</taxon>
        <taxon>Oikopleura</taxon>
    </lineage>
</organism>
<dbReference type="InterPro" id="IPR037059">
    <property type="entry name" value="RHD_DNA_bind_dom_sf"/>
</dbReference>